<reference evidence="4" key="1">
    <citation type="submission" date="2018-05" db="EMBL/GenBank/DDBJ databases">
        <authorList>
            <person name="Lanie J.A."/>
            <person name="Ng W.-L."/>
            <person name="Kazmierczak K.M."/>
            <person name="Andrzejewski T.M."/>
            <person name="Davidsen T.M."/>
            <person name="Wayne K.J."/>
            <person name="Tettelin H."/>
            <person name="Glass J.I."/>
            <person name="Rusch D."/>
            <person name="Podicherti R."/>
            <person name="Tsui H.-C.T."/>
            <person name="Winkler M.E."/>
        </authorList>
    </citation>
    <scope>NUCLEOTIDE SEQUENCE</scope>
</reference>
<dbReference type="Gene3D" id="3.40.630.10">
    <property type="entry name" value="Zn peptidases"/>
    <property type="match status" value="1"/>
</dbReference>
<dbReference type="PANTHER" id="PTHR43270">
    <property type="entry name" value="BETA-ALA-HIS DIPEPTIDASE"/>
    <property type="match status" value="1"/>
</dbReference>
<sequence>MNLKILDDFARDEIQPNSTLVLKHLHALEEMVGIDSRSFSVNEFEGDRKTPSDMQEILNYANDYLQQIGFKKIKINTPPKNFVNATPILLAELAVSPSKPTLLFYAHLDKQPYMDDEKFEKWGGIAPTKLTWNQDRTRAYGRGAADDLSGVISIGMAIDATLRAIESDPENLFKDKLQALPCNIKILYETEEECGSHSLEEQISQNQSFFNDVDCVIITDVINPATGYPGLTTSLRGITQLEVSVDANPTASLDSQTALYKLLATLIREDHSLAVDAIDKADILVTQEEQTGFSYVPTTVNFLRTSAGLLPETLLTVPAEVTSILEAQLRKSTINVRPGHRVAGSIIFGSAGARISFNACSDPEALQSKLLEFFK</sequence>
<evidence type="ECO:0008006" key="5">
    <source>
        <dbReference type="Google" id="ProtNLM"/>
    </source>
</evidence>
<dbReference type="PANTHER" id="PTHR43270:SF8">
    <property type="entry name" value="DI- AND TRIPEPTIDASE DUG2-RELATED"/>
    <property type="match status" value="1"/>
</dbReference>
<protein>
    <recommendedName>
        <fullName evidence="5">Peptidase M20 dimerisation domain-containing protein</fullName>
    </recommendedName>
</protein>
<feature type="non-terminal residue" evidence="4">
    <location>
        <position position="375"/>
    </location>
</feature>
<evidence type="ECO:0000256" key="3">
    <source>
        <dbReference type="ARBA" id="ARBA00022801"/>
    </source>
</evidence>
<dbReference type="InterPro" id="IPR051458">
    <property type="entry name" value="Cyt/Met_Dipeptidase"/>
</dbReference>
<evidence type="ECO:0000313" key="4">
    <source>
        <dbReference type="EMBL" id="SVA86533.1"/>
    </source>
</evidence>
<dbReference type="GO" id="GO:0046872">
    <property type="term" value="F:metal ion binding"/>
    <property type="evidence" value="ECO:0007669"/>
    <property type="project" value="UniProtKB-KW"/>
</dbReference>
<gene>
    <name evidence="4" type="ORF">METZ01_LOCUS139387</name>
</gene>
<name>A0A381ZCQ9_9ZZZZ</name>
<organism evidence="4">
    <name type="scientific">marine metagenome</name>
    <dbReference type="NCBI Taxonomy" id="408172"/>
    <lineage>
        <taxon>unclassified sequences</taxon>
        <taxon>metagenomes</taxon>
        <taxon>ecological metagenomes</taxon>
    </lineage>
</organism>
<dbReference type="SUPFAM" id="SSF53187">
    <property type="entry name" value="Zn-dependent exopeptidases"/>
    <property type="match status" value="1"/>
</dbReference>
<dbReference type="Pfam" id="PF01546">
    <property type="entry name" value="Peptidase_M20"/>
    <property type="match status" value="1"/>
</dbReference>
<accession>A0A381ZCQ9</accession>
<dbReference type="GO" id="GO:0006508">
    <property type="term" value="P:proteolysis"/>
    <property type="evidence" value="ECO:0007669"/>
    <property type="project" value="UniProtKB-KW"/>
</dbReference>
<evidence type="ECO:0000256" key="1">
    <source>
        <dbReference type="ARBA" id="ARBA00022670"/>
    </source>
</evidence>
<keyword evidence="3" id="KW-0378">Hydrolase</keyword>
<keyword evidence="1" id="KW-0645">Protease</keyword>
<dbReference type="EMBL" id="UINC01020656">
    <property type="protein sequence ID" value="SVA86533.1"/>
    <property type="molecule type" value="Genomic_DNA"/>
</dbReference>
<dbReference type="GO" id="GO:0008233">
    <property type="term" value="F:peptidase activity"/>
    <property type="evidence" value="ECO:0007669"/>
    <property type="project" value="UniProtKB-KW"/>
</dbReference>
<keyword evidence="2" id="KW-0479">Metal-binding</keyword>
<evidence type="ECO:0000256" key="2">
    <source>
        <dbReference type="ARBA" id="ARBA00022723"/>
    </source>
</evidence>
<proteinExistence type="predicted"/>
<dbReference type="AlphaFoldDB" id="A0A381ZCQ9"/>
<dbReference type="InterPro" id="IPR002933">
    <property type="entry name" value="Peptidase_M20"/>
</dbReference>